<name>A0A5B7BA25_DAVIN</name>
<dbReference type="PANTHER" id="PTHR31325">
    <property type="entry name" value="OS01G0798800 PROTEIN-RELATED"/>
    <property type="match status" value="1"/>
</dbReference>
<keyword evidence="1" id="KW-0812">Transmembrane</keyword>
<keyword evidence="1" id="KW-1133">Transmembrane helix</keyword>
<feature type="transmembrane region" description="Helical" evidence="1">
    <location>
        <begin position="65"/>
        <end position="85"/>
    </location>
</feature>
<proteinExistence type="predicted"/>
<dbReference type="InterPro" id="IPR007658">
    <property type="entry name" value="DUF594"/>
</dbReference>
<feature type="transmembrane region" description="Helical" evidence="1">
    <location>
        <begin position="34"/>
        <end position="53"/>
    </location>
</feature>
<sequence length="700" mass="80349">MLFTVASALMYVEKRRLVEVFPESVKQVWNEWELQVIILLSLTLQIVLVLLGDRRKYIARTRIRIILWSAYLTADWVATVALGIISRNSQDNCHPSRPGGVDHDATGQLMSFWAPFLLLHLGGPDTITAYSLEDNELWLRHLLGLAVQTGGTLYIFLLAWPGSSWLPILTIPMLQAGLIKYGERTWALRSANSEHLRDSMLSPPDAGPNYAKFMEEFTLKKAEGFHVRADEVIEPPVLPTHNSDPNCEGQLILKAYHLFQTFKRLFVDLILSYHDRESSQSFFKELTAEQAFHVVEVELGFAYDILYTKAPVVYTVGGCFLRFFTISSTFSVLVAFIFLCEKSEFHKIDLTITYLLLVVALLLEIYAVYAMLNSDWTDHWSSKRSRNRHLLMISSCLRQPKKQWWSNSIAQYNLLVFCLEDKPAVCLGIQRLLQIDEFRGKHRYKTYSKVSKELKGLIFKQFWNFTKKNEDGDTRALCTHRGSFVLKEYDPLFDSTTLFEWTTGVEFDQRILILHIATDLCFYWDGGENPNTVSSNCRESKHISDYMLYLLVMCPFLLPIGIGLIRFRDTCAEAREFFEEKGPINGKAKACEKFLHLNTEVLPMKVKGDRSKSVLFDACRLAQKLQKIQGGKENKWEIVSGVWVEMLAYAASHCRGHHHAQQLRKGGELLTHVWLLMAHLGITEQFQISKGHARAKLIVK</sequence>
<reference evidence="3" key="1">
    <citation type="submission" date="2019-08" db="EMBL/GenBank/DDBJ databases">
        <title>Reference gene set and small RNA set construction with multiple tissues from Davidia involucrata Baill.</title>
        <authorList>
            <person name="Yang H."/>
            <person name="Zhou C."/>
            <person name="Li G."/>
            <person name="Wang J."/>
            <person name="Gao P."/>
            <person name="Wang M."/>
            <person name="Wang R."/>
            <person name="Zhao Y."/>
        </authorList>
    </citation>
    <scope>NUCLEOTIDE SEQUENCE</scope>
    <source>
        <tissue evidence="3">Mixed with DoveR01_LX</tissue>
    </source>
</reference>
<keyword evidence="1" id="KW-0472">Membrane</keyword>
<dbReference type="Pfam" id="PF13968">
    <property type="entry name" value="DUF4220"/>
    <property type="match status" value="1"/>
</dbReference>
<dbReference type="AlphaFoldDB" id="A0A5B7BA25"/>
<evidence type="ECO:0000313" key="3">
    <source>
        <dbReference type="EMBL" id="MPA65028.1"/>
    </source>
</evidence>
<feature type="transmembrane region" description="Helical" evidence="1">
    <location>
        <begin position="546"/>
        <end position="565"/>
    </location>
</feature>
<gene>
    <name evidence="3" type="ORF">Din_034469</name>
</gene>
<evidence type="ECO:0000259" key="2">
    <source>
        <dbReference type="Pfam" id="PF13968"/>
    </source>
</evidence>
<feature type="transmembrane region" description="Helical" evidence="1">
    <location>
        <begin position="320"/>
        <end position="340"/>
    </location>
</feature>
<organism evidence="3">
    <name type="scientific">Davidia involucrata</name>
    <name type="common">Dove tree</name>
    <dbReference type="NCBI Taxonomy" id="16924"/>
    <lineage>
        <taxon>Eukaryota</taxon>
        <taxon>Viridiplantae</taxon>
        <taxon>Streptophyta</taxon>
        <taxon>Embryophyta</taxon>
        <taxon>Tracheophyta</taxon>
        <taxon>Spermatophyta</taxon>
        <taxon>Magnoliopsida</taxon>
        <taxon>eudicotyledons</taxon>
        <taxon>Gunneridae</taxon>
        <taxon>Pentapetalae</taxon>
        <taxon>asterids</taxon>
        <taxon>Cornales</taxon>
        <taxon>Nyssaceae</taxon>
        <taxon>Davidia</taxon>
    </lineage>
</organism>
<dbReference type="EMBL" id="GHES01034469">
    <property type="protein sequence ID" value="MPA65028.1"/>
    <property type="molecule type" value="Transcribed_RNA"/>
</dbReference>
<protein>
    <recommendedName>
        <fullName evidence="2">DUF4220 domain-containing protein</fullName>
    </recommendedName>
</protein>
<feature type="transmembrane region" description="Helical" evidence="1">
    <location>
        <begin position="352"/>
        <end position="372"/>
    </location>
</feature>
<evidence type="ECO:0000256" key="1">
    <source>
        <dbReference type="SAM" id="Phobius"/>
    </source>
</evidence>
<dbReference type="InterPro" id="IPR025315">
    <property type="entry name" value="DUF4220"/>
</dbReference>
<accession>A0A5B7BA25</accession>
<dbReference type="Pfam" id="PF04578">
    <property type="entry name" value="DUF594"/>
    <property type="match status" value="1"/>
</dbReference>
<feature type="domain" description="DUF4220" evidence="2">
    <location>
        <begin position="68"/>
        <end position="415"/>
    </location>
</feature>